<dbReference type="InterPro" id="IPR016024">
    <property type="entry name" value="ARM-type_fold"/>
</dbReference>
<organism evidence="1">
    <name type="scientific">Bodo saltans virus</name>
    <dbReference type="NCBI Taxonomy" id="2024608"/>
    <lineage>
        <taxon>Viruses</taxon>
        <taxon>Varidnaviria</taxon>
        <taxon>Bamfordvirae</taxon>
        <taxon>Nucleocytoviricota</taxon>
        <taxon>Megaviricetes</taxon>
        <taxon>Imitervirales</taxon>
        <taxon>Mimiviridae</taxon>
        <taxon>Klosneuvirinae</taxon>
        <taxon>Theiavirus</taxon>
        <taxon>Theiavirus salishense</taxon>
    </lineage>
</organism>
<evidence type="ECO:0000313" key="2">
    <source>
        <dbReference type="Proteomes" id="UP000240325"/>
    </source>
</evidence>
<gene>
    <name evidence="1" type="ORF">BMW23_0875</name>
</gene>
<keyword evidence="2" id="KW-1185">Reference proteome</keyword>
<dbReference type="Proteomes" id="UP000240325">
    <property type="component" value="Segment"/>
</dbReference>
<sequence>MQQKNVLNYKLNDFLAYRQKNEDTDKIPLDLKTYFYNTERFDKPNIKYYMDQLDFVISAVTDGTDANERTFKNEVKRYLNVINEKNYDATLIGLSKLNYSSENHINFLATEIIFSAIKCPVAVRGLNNDKSIKSISELCSDLILHFSKTLVKDTHPANFQDEVLKICRKLFMDFVKLTSLMDENNENTFDNYRGFMTLLGNIYSNGLISIMILLDCIDSIQRTIFCTKYKTNTEQINNSATQYHEKMFGSQEHYDIELYNQIVYFDSEQIKDKQNLLCYRKQIECTNYYKGYEHLIVRMLNTLSLKINEILKLQETQNDDEKVQSKDILLKIKEYLNMLMMCHERFIEYNEKFTTEKANSRPLKTFTVMTHNRIKKEMDNLMAML</sequence>
<proteinExistence type="predicted"/>
<protein>
    <submittedName>
        <fullName evidence="1">Uncharacterized protein</fullName>
    </submittedName>
</protein>
<dbReference type="EMBL" id="MF782455">
    <property type="protein sequence ID" value="ATZ80920.1"/>
    <property type="molecule type" value="Genomic_DNA"/>
</dbReference>
<dbReference type="Gene3D" id="1.25.40.180">
    <property type="match status" value="1"/>
</dbReference>
<evidence type="ECO:0000313" key="1">
    <source>
        <dbReference type="EMBL" id="ATZ80920.1"/>
    </source>
</evidence>
<reference evidence="1" key="1">
    <citation type="journal article" date="2017" name="Elife">
        <title>The kinetoplastid-infecting Bodo saltans virus (BsV), a window into the most abundant giant viruses in the sea.</title>
        <authorList>
            <person name="Deeg C.M."/>
            <person name="Chow C.-E.T."/>
            <person name="Suttle C.A."/>
        </authorList>
    </citation>
    <scope>NUCLEOTIDE SEQUENCE</scope>
    <source>
        <strain evidence="1">NG1</strain>
    </source>
</reference>
<accession>A0A2H4UVH9</accession>
<name>A0A2H4UVH9_9VIRU</name>
<dbReference type="SUPFAM" id="SSF48371">
    <property type="entry name" value="ARM repeat"/>
    <property type="match status" value="1"/>
</dbReference>